<dbReference type="InterPro" id="IPR000719">
    <property type="entry name" value="Prot_kinase_dom"/>
</dbReference>
<dbReference type="Gene3D" id="1.10.510.10">
    <property type="entry name" value="Transferase(Phosphotransferase) domain 1"/>
    <property type="match status" value="1"/>
</dbReference>
<dbReference type="InterPro" id="IPR011009">
    <property type="entry name" value="Kinase-like_dom_sf"/>
</dbReference>
<dbReference type="Gene3D" id="3.30.200.20">
    <property type="entry name" value="Phosphorylase Kinase, domain 1"/>
    <property type="match status" value="1"/>
</dbReference>
<evidence type="ECO:0000313" key="3">
    <source>
        <dbReference type="EMBL" id="KAF3326811.1"/>
    </source>
</evidence>
<gene>
    <name evidence="3" type="ORF">FCM35_KLT08441</name>
</gene>
<keyword evidence="4" id="KW-1185">Reference proteome</keyword>
<evidence type="ECO:0000256" key="1">
    <source>
        <dbReference type="SAM" id="MobiDB-lite"/>
    </source>
</evidence>
<keyword evidence="3" id="KW-0418">Kinase</keyword>
<dbReference type="PRINTS" id="PR00109">
    <property type="entry name" value="TYRKINASE"/>
</dbReference>
<dbReference type="Proteomes" id="UP000623129">
    <property type="component" value="Unassembled WGS sequence"/>
</dbReference>
<sequence>MEDLLDDNNSWLRRTRYSTAVYHRMLPSQITNTALTRPEPKSKYQDLNSSLPSISMPVIRSNTSKQKVSDRQSTSMSNLNSCRDYTDEVQTDANSKTRKKSSAFKFRPVSPIPTTVISDVFREAKETAKRRFATPPPGERIGARTVKSPPMPKKETRWSKKYFDHGVSRVSALETRNEFDGSVDMSRLYFGEKFASGAHSRLFRGIYKEEKVAVKIIRSPQSDDDENGEMSTMLEKQYDREVACLSHLCHSNVIKLIGATKAPPVFFIITEFLPGGSLRSFLHKQNHASLPLPELVLIALGVARGMEYIHSQGVVHRDLKPENILLDCSADPAGMKVKIADFGISCEERLCEEVGEEDSGTYRWMAPEMVRHRPYSRKVDVYSFGLLLWEMVSGRMPFEEMTPIQAAFAVVDKNLRPLLPPDCPVALRALIEQCWALRPDKRPEFWQIVKVLEQFQLALAETGSLDSVKHVTCQDQKKWLHKLIKKLKPSSNLASSS</sequence>
<organism evidence="3 4">
    <name type="scientific">Carex littledalei</name>
    <dbReference type="NCBI Taxonomy" id="544730"/>
    <lineage>
        <taxon>Eukaryota</taxon>
        <taxon>Viridiplantae</taxon>
        <taxon>Streptophyta</taxon>
        <taxon>Embryophyta</taxon>
        <taxon>Tracheophyta</taxon>
        <taxon>Spermatophyta</taxon>
        <taxon>Magnoliopsida</taxon>
        <taxon>Liliopsida</taxon>
        <taxon>Poales</taxon>
        <taxon>Cyperaceae</taxon>
        <taxon>Cyperoideae</taxon>
        <taxon>Cariceae</taxon>
        <taxon>Carex</taxon>
        <taxon>Carex subgen. Euthyceras</taxon>
    </lineage>
</organism>
<feature type="region of interest" description="Disordered" evidence="1">
    <location>
        <begin position="128"/>
        <end position="156"/>
    </location>
</feature>
<dbReference type="InterPro" id="IPR008271">
    <property type="entry name" value="Ser/Thr_kinase_AS"/>
</dbReference>
<dbReference type="SUPFAM" id="SSF56112">
    <property type="entry name" value="Protein kinase-like (PK-like)"/>
    <property type="match status" value="1"/>
</dbReference>
<dbReference type="SMART" id="SM00220">
    <property type="entry name" value="S_TKc"/>
    <property type="match status" value="1"/>
</dbReference>
<name>A0A833QY47_9POAL</name>
<dbReference type="PROSITE" id="PS50011">
    <property type="entry name" value="PROTEIN_KINASE_DOM"/>
    <property type="match status" value="1"/>
</dbReference>
<dbReference type="InterPro" id="IPR001245">
    <property type="entry name" value="Ser-Thr/Tyr_kinase_cat_dom"/>
</dbReference>
<dbReference type="PROSITE" id="PS00108">
    <property type="entry name" value="PROTEIN_KINASE_ST"/>
    <property type="match status" value="1"/>
</dbReference>
<dbReference type="Pfam" id="PF07714">
    <property type="entry name" value="PK_Tyr_Ser-Thr"/>
    <property type="match status" value="1"/>
</dbReference>
<dbReference type="OrthoDB" id="4062651at2759"/>
<dbReference type="InterPro" id="IPR051681">
    <property type="entry name" value="Ser/Thr_Kinases-Pseudokinases"/>
</dbReference>
<comment type="caution">
    <text evidence="3">The sequence shown here is derived from an EMBL/GenBank/DDBJ whole genome shotgun (WGS) entry which is preliminary data.</text>
</comment>
<reference evidence="3" key="1">
    <citation type="submission" date="2020-01" db="EMBL/GenBank/DDBJ databases">
        <title>Genome sequence of Kobresia littledalei, the first chromosome-level genome in the family Cyperaceae.</title>
        <authorList>
            <person name="Qu G."/>
        </authorList>
    </citation>
    <scope>NUCLEOTIDE SEQUENCE</scope>
    <source>
        <strain evidence="3">C.B.Clarke</strain>
        <tissue evidence="3">Leaf</tissue>
    </source>
</reference>
<accession>A0A833QY47</accession>
<proteinExistence type="predicted"/>
<evidence type="ECO:0000259" key="2">
    <source>
        <dbReference type="PROSITE" id="PS50011"/>
    </source>
</evidence>
<evidence type="ECO:0000313" key="4">
    <source>
        <dbReference type="Proteomes" id="UP000623129"/>
    </source>
</evidence>
<feature type="region of interest" description="Disordered" evidence="1">
    <location>
        <begin position="60"/>
        <end position="80"/>
    </location>
</feature>
<feature type="domain" description="Protein kinase" evidence="2">
    <location>
        <begin position="188"/>
        <end position="456"/>
    </location>
</feature>
<dbReference type="EMBL" id="SWLB01000018">
    <property type="protein sequence ID" value="KAF3326811.1"/>
    <property type="molecule type" value="Genomic_DNA"/>
</dbReference>
<dbReference type="CDD" id="cd13999">
    <property type="entry name" value="STKc_MAP3K-like"/>
    <property type="match status" value="1"/>
</dbReference>
<protein>
    <submittedName>
        <fullName evidence="3">Serine/threonine-protein kinase HT1-like protein</fullName>
    </submittedName>
</protein>
<dbReference type="PANTHER" id="PTHR44329:SF73">
    <property type="entry name" value="OS01G0201200 PROTEIN"/>
    <property type="match status" value="1"/>
</dbReference>
<dbReference type="PANTHER" id="PTHR44329">
    <property type="entry name" value="SERINE/THREONINE-PROTEIN KINASE TNNI3K-RELATED"/>
    <property type="match status" value="1"/>
</dbReference>
<keyword evidence="3" id="KW-0808">Transferase</keyword>
<dbReference type="GO" id="GO:0005524">
    <property type="term" value="F:ATP binding"/>
    <property type="evidence" value="ECO:0007669"/>
    <property type="project" value="InterPro"/>
</dbReference>
<dbReference type="AlphaFoldDB" id="A0A833QY47"/>
<dbReference type="GO" id="GO:0004674">
    <property type="term" value="F:protein serine/threonine kinase activity"/>
    <property type="evidence" value="ECO:0007669"/>
    <property type="project" value="TreeGrafter"/>
</dbReference>